<dbReference type="InterPro" id="IPR001626">
    <property type="entry name" value="ABC_TroCD"/>
</dbReference>
<name>A0A7K1GA02_9FLAO</name>
<feature type="transmembrane region" description="Helical" evidence="9">
    <location>
        <begin position="175"/>
        <end position="193"/>
    </location>
</feature>
<organism evidence="10 11">
    <name type="scientific">Winogradskyella ouciana</name>
    <dbReference type="NCBI Taxonomy" id="2608631"/>
    <lineage>
        <taxon>Bacteria</taxon>
        <taxon>Pseudomonadati</taxon>
        <taxon>Bacteroidota</taxon>
        <taxon>Flavobacteriia</taxon>
        <taxon>Flavobacteriales</taxon>
        <taxon>Flavobacteriaceae</taxon>
        <taxon>Winogradskyella</taxon>
    </lineage>
</organism>
<feature type="transmembrane region" description="Helical" evidence="9">
    <location>
        <begin position="205"/>
        <end position="224"/>
    </location>
</feature>
<evidence type="ECO:0000256" key="8">
    <source>
        <dbReference type="RuleBase" id="RU003943"/>
    </source>
</evidence>
<keyword evidence="6 9" id="KW-1133">Transmembrane helix</keyword>
<dbReference type="RefSeq" id="WP_155088610.1">
    <property type="nucleotide sequence ID" value="NZ_WJYA01000004.1"/>
</dbReference>
<evidence type="ECO:0000256" key="3">
    <source>
        <dbReference type="ARBA" id="ARBA00022448"/>
    </source>
</evidence>
<evidence type="ECO:0000256" key="7">
    <source>
        <dbReference type="ARBA" id="ARBA00023136"/>
    </source>
</evidence>
<dbReference type="PANTHER" id="PTHR30477">
    <property type="entry name" value="ABC-TRANSPORTER METAL-BINDING PROTEIN"/>
    <property type="match status" value="1"/>
</dbReference>
<dbReference type="GO" id="GO:0055085">
    <property type="term" value="P:transmembrane transport"/>
    <property type="evidence" value="ECO:0007669"/>
    <property type="project" value="InterPro"/>
</dbReference>
<keyword evidence="11" id="KW-1185">Reference proteome</keyword>
<keyword evidence="4" id="KW-1003">Cell membrane</keyword>
<dbReference type="InterPro" id="IPR037294">
    <property type="entry name" value="ABC_BtuC-like"/>
</dbReference>
<dbReference type="Proteomes" id="UP000447545">
    <property type="component" value="Unassembled WGS sequence"/>
</dbReference>
<keyword evidence="7 9" id="KW-0472">Membrane</keyword>
<feature type="transmembrane region" description="Helical" evidence="9">
    <location>
        <begin position="37"/>
        <end position="54"/>
    </location>
</feature>
<dbReference type="PANTHER" id="PTHR30477:SF8">
    <property type="entry name" value="METAL TRANSPORT SYSTEM MEMBRANE PROTEIN CT_070-RELATED"/>
    <property type="match status" value="1"/>
</dbReference>
<feature type="transmembrane region" description="Helical" evidence="9">
    <location>
        <begin position="6"/>
        <end position="28"/>
    </location>
</feature>
<evidence type="ECO:0000313" key="10">
    <source>
        <dbReference type="EMBL" id="MTE26130.1"/>
    </source>
</evidence>
<dbReference type="GO" id="GO:0043190">
    <property type="term" value="C:ATP-binding cassette (ABC) transporter complex"/>
    <property type="evidence" value="ECO:0007669"/>
    <property type="project" value="InterPro"/>
</dbReference>
<dbReference type="AlphaFoldDB" id="A0A7K1GA02"/>
<evidence type="ECO:0000256" key="6">
    <source>
        <dbReference type="ARBA" id="ARBA00022989"/>
    </source>
</evidence>
<dbReference type="EMBL" id="WJYA01000004">
    <property type="protein sequence ID" value="MTE26130.1"/>
    <property type="molecule type" value="Genomic_DNA"/>
</dbReference>
<comment type="subcellular location">
    <subcellularLocation>
        <location evidence="1 8">Cell membrane</location>
        <topology evidence="1 8">Multi-pass membrane protein</topology>
    </subcellularLocation>
</comment>
<feature type="transmembrane region" description="Helical" evidence="9">
    <location>
        <begin position="256"/>
        <end position="276"/>
    </location>
</feature>
<comment type="similarity">
    <text evidence="2 8">Belongs to the ABC-3 integral membrane protein family.</text>
</comment>
<comment type="caution">
    <text evidence="10">The sequence shown here is derived from an EMBL/GenBank/DDBJ whole genome shotgun (WGS) entry which is preliminary data.</text>
</comment>
<dbReference type="Pfam" id="PF00950">
    <property type="entry name" value="ABC-3"/>
    <property type="match status" value="1"/>
</dbReference>
<dbReference type="SUPFAM" id="SSF81345">
    <property type="entry name" value="ABC transporter involved in vitamin B12 uptake, BtuC"/>
    <property type="match status" value="1"/>
</dbReference>
<feature type="transmembrane region" description="Helical" evidence="9">
    <location>
        <begin position="60"/>
        <end position="78"/>
    </location>
</feature>
<gene>
    <name evidence="10" type="ORF">F1003_04215</name>
</gene>
<evidence type="ECO:0000313" key="11">
    <source>
        <dbReference type="Proteomes" id="UP000447545"/>
    </source>
</evidence>
<protein>
    <submittedName>
        <fullName evidence="10">Iron chelate uptake ABC transporter family permease subunit</fullName>
    </submittedName>
</protein>
<reference evidence="10 11" key="1">
    <citation type="submission" date="2019-11" db="EMBL/GenBank/DDBJ databases">
        <title>Winogradskyella ouciana sp. nov., isolated from the hadal seawater of the Mariana Trench.</title>
        <authorList>
            <person name="Liu R."/>
        </authorList>
    </citation>
    <scope>NUCLEOTIDE SEQUENCE [LARGE SCALE GENOMIC DNA]</scope>
    <source>
        <strain evidence="10 11">ZXX205</strain>
    </source>
</reference>
<evidence type="ECO:0000256" key="1">
    <source>
        <dbReference type="ARBA" id="ARBA00004651"/>
    </source>
</evidence>
<dbReference type="GO" id="GO:0010043">
    <property type="term" value="P:response to zinc ion"/>
    <property type="evidence" value="ECO:0007669"/>
    <property type="project" value="TreeGrafter"/>
</dbReference>
<evidence type="ECO:0000256" key="9">
    <source>
        <dbReference type="SAM" id="Phobius"/>
    </source>
</evidence>
<evidence type="ECO:0000256" key="4">
    <source>
        <dbReference type="ARBA" id="ARBA00022475"/>
    </source>
</evidence>
<keyword evidence="5 8" id="KW-0812">Transmembrane</keyword>
<feature type="transmembrane region" description="Helical" evidence="9">
    <location>
        <begin position="90"/>
        <end position="107"/>
    </location>
</feature>
<proteinExistence type="inferred from homology"/>
<dbReference type="CDD" id="cd06550">
    <property type="entry name" value="TM_ABC_iron-siderophores_like"/>
    <property type="match status" value="1"/>
</dbReference>
<sequence>MSSAQFEIQLIASLVAVACAIPGTFLVLRKMAMISDAISHSILPGIVIGFFITHDLNSPLLILLAALTGIITVILVEYIQKTGLVKEDTAIGLVFPALFSIGVIMIAKNANDVHLDVDAVLLGELAFAPFDRLLIGGTDVGPKSLWIVGTILLITITLLFTFFKELKVSTFDKGLAASLGFSPAIIHYGLMSVSSVTTVGAFDAVGAILVVALMIAPAAAAYLLTTDLKKMLGLSIGFGIFSAILGYWVAHWLDASISGSITSVLGLVFLLVYLFAPTKGIIAVMYREKQQRREVSLITFLLHLKNHDEISERHVKHLNEHINWQKVRSKSVLDLAQKNNMITIDNNIVSLTEKGDEFTSKAIDYIITNEDAQIEDMKDDFFLFRG</sequence>
<accession>A0A7K1GA02</accession>
<keyword evidence="3 8" id="KW-0813">Transport</keyword>
<feature type="transmembrane region" description="Helical" evidence="9">
    <location>
        <begin position="231"/>
        <end position="250"/>
    </location>
</feature>
<evidence type="ECO:0000256" key="2">
    <source>
        <dbReference type="ARBA" id="ARBA00008034"/>
    </source>
</evidence>
<feature type="transmembrane region" description="Helical" evidence="9">
    <location>
        <begin position="144"/>
        <end position="163"/>
    </location>
</feature>
<evidence type="ECO:0000256" key="5">
    <source>
        <dbReference type="ARBA" id="ARBA00022692"/>
    </source>
</evidence>
<dbReference type="Gene3D" id="1.10.3470.10">
    <property type="entry name" value="ABC transporter involved in vitamin B12 uptake, BtuC"/>
    <property type="match status" value="1"/>
</dbReference>